<proteinExistence type="predicted"/>
<evidence type="ECO:0000256" key="1">
    <source>
        <dbReference type="SAM" id="Phobius"/>
    </source>
</evidence>
<accession>A0ABS6WQ65</accession>
<keyword evidence="1" id="KW-0812">Transmembrane</keyword>
<comment type="caution">
    <text evidence="2">The sequence shown here is derived from an EMBL/GenBank/DDBJ whole genome shotgun (WGS) entry which is preliminary data.</text>
</comment>
<reference evidence="2" key="1">
    <citation type="submission" date="2021-07" db="EMBL/GenBank/DDBJ databases">
        <title>Pseudohoeflea marina sp. nov. a polyhydroxyalcanoate-producing bacterium.</title>
        <authorList>
            <person name="Zheng W."/>
            <person name="Yu S."/>
            <person name="Huang Y."/>
        </authorList>
    </citation>
    <scope>NUCLEOTIDE SEQUENCE</scope>
    <source>
        <strain evidence="2">DP4N28-3</strain>
    </source>
</reference>
<protein>
    <recommendedName>
        <fullName evidence="4">Transmembrane protein PGPGW</fullName>
    </recommendedName>
</protein>
<dbReference type="Proteomes" id="UP001430804">
    <property type="component" value="Unassembled WGS sequence"/>
</dbReference>
<keyword evidence="1" id="KW-0472">Membrane</keyword>
<evidence type="ECO:0008006" key="4">
    <source>
        <dbReference type="Google" id="ProtNLM"/>
    </source>
</evidence>
<evidence type="ECO:0000313" key="2">
    <source>
        <dbReference type="EMBL" id="MBW3098104.1"/>
    </source>
</evidence>
<sequence length="92" mass="10352">MFAYRAGKGEIEIFGKVVQLPRQRRTSIALGVALVVLGLFGFLPVLGFWMIPLGLLVLSREIPSVRRWRRKAALRYGRRRGAGKGGETTRKK</sequence>
<feature type="transmembrane region" description="Helical" evidence="1">
    <location>
        <begin position="28"/>
        <end position="58"/>
    </location>
</feature>
<dbReference type="EMBL" id="JAHWQX010000003">
    <property type="protein sequence ID" value="MBW3098104.1"/>
    <property type="molecule type" value="Genomic_DNA"/>
</dbReference>
<organism evidence="2 3">
    <name type="scientific">Pseudohoeflea coraliihabitans</name>
    <dbReference type="NCBI Taxonomy" id="2860393"/>
    <lineage>
        <taxon>Bacteria</taxon>
        <taxon>Pseudomonadati</taxon>
        <taxon>Pseudomonadota</taxon>
        <taxon>Alphaproteobacteria</taxon>
        <taxon>Hyphomicrobiales</taxon>
        <taxon>Rhizobiaceae</taxon>
        <taxon>Pseudohoeflea</taxon>
    </lineage>
</organism>
<keyword evidence="3" id="KW-1185">Reference proteome</keyword>
<keyword evidence="1" id="KW-1133">Transmembrane helix</keyword>
<name>A0ABS6WQ65_9HYPH</name>
<dbReference type="RefSeq" id="WP_219202039.1">
    <property type="nucleotide sequence ID" value="NZ_JAHWQX010000003.1"/>
</dbReference>
<evidence type="ECO:0000313" key="3">
    <source>
        <dbReference type="Proteomes" id="UP001430804"/>
    </source>
</evidence>
<gene>
    <name evidence="2" type="ORF">KY465_12510</name>
</gene>